<organism evidence="14 15">
    <name type="scientific">Clydaea vesicula</name>
    <dbReference type="NCBI Taxonomy" id="447962"/>
    <lineage>
        <taxon>Eukaryota</taxon>
        <taxon>Fungi</taxon>
        <taxon>Fungi incertae sedis</taxon>
        <taxon>Chytridiomycota</taxon>
        <taxon>Chytridiomycota incertae sedis</taxon>
        <taxon>Chytridiomycetes</taxon>
        <taxon>Lobulomycetales</taxon>
        <taxon>Lobulomycetaceae</taxon>
        <taxon>Clydaea</taxon>
    </lineage>
</organism>
<feature type="region of interest" description="Disordered" evidence="10">
    <location>
        <begin position="185"/>
        <end position="209"/>
    </location>
</feature>
<dbReference type="GO" id="GO:0006281">
    <property type="term" value="P:DNA repair"/>
    <property type="evidence" value="ECO:0007669"/>
    <property type="project" value="TreeGrafter"/>
</dbReference>
<evidence type="ECO:0000256" key="6">
    <source>
        <dbReference type="ARBA" id="ARBA00023125"/>
    </source>
</evidence>
<dbReference type="GO" id="GO:0006310">
    <property type="term" value="P:DNA recombination"/>
    <property type="evidence" value="ECO:0007669"/>
    <property type="project" value="TreeGrafter"/>
</dbReference>
<keyword evidence="7 9" id="KW-0413">Isomerase</keyword>
<dbReference type="Pfam" id="PF00098">
    <property type="entry name" value="zf-CCHC"/>
    <property type="match status" value="1"/>
</dbReference>
<dbReference type="PROSITE" id="PS51999">
    <property type="entry name" value="ZF_GRF"/>
    <property type="match status" value="3"/>
</dbReference>
<feature type="region of interest" description="Disordered" evidence="10">
    <location>
        <begin position="419"/>
        <end position="480"/>
    </location>
</feature>
<dbReference type="Gene3D" id="4.10.60.10">
    <property type="entry name" value="Zinc finger, CCHC-type"/>
    <property type="match status" value="1"/>
</dbReference>
<dbReference type="InterPro" id="IPR013824">
    <property type="entry name" value="Topo_IA_cen_sub1"/>
</dbReference>
<dbReference type="PANTHER" id="PTHR11390">
    <property type="entry name" value="PROKARYOTIC DNA TOPOISOMERASE"/>
    <property type="match status" value="1"/>
</dbReference>
<feature type="compositionally biased region" description="Polar residues" evidence="10">
    <location>
        <begin position="467"/>
        <end position="480"/>
    </location>
</feature>
<evidence type="ECO:0000256" key="3">
    <source>
        <dbReference type="ARBA" id="ARBA00022771"/>
    </source>
</evidence>
<evidence type="ECO:0000256" key="2">
    <source>
        <dbReference type="ARBA" id="ARBA00022723"/>
    </source>
</evidence>
<dbReference type="PROSITE" id="PS50158">
    <property type="entry name" value="ZF_CCHC"/>
    <property type="match status" value="1"/>
</dbReference>
<dbReference type="PRINTS" id="PR00417">
    <property type="entry name" value="PRTPISMRASEI"/>
</dbReference>
<proteinExistence type="inferred from homology"/>
<keyword evidence="3 8" id="KW-0863">Zinc-finger</keyword>
<evidence type="ECO:0000256" key="7">
    <source>
        <dbReference type="ARBA" id="ARBA00023235"/>
    </source>
</evidence>
<evidence type="ECO:0000256" key="8">
    <source>
        <dbReference type="PROSITE-ProRule" id="PRU00047"/>
    </source>
</evidence>
<evidence type="ECO:0000256" key="4">
    <source>
        <dbReference type="ARBA" id="ARBA00022833"/>
    </source>
</evidence>
<feature type="domain" description="CCHC-type" evidence="11">
    <location>
        <begin position="719"/>
        <end position="734"/>
    </location>
</feature>
<dbReference type="PROSITE" id="PS52039">
    <property type="entry name" value="TOPO_IA_2"/>
    <property type="match status" value="1"/>
</dbReference>
<dbReference type="Gene3D" id="2.70.20.10">
    <property type="entry name" value="Topoisomerase I, domain 3"/>
    <property type="match status" value="1"/>
</dbReference>
<feature type="domain" description="GRF-type" evidence="12">
    <location>
        <begin position="583"/>
        <end position="626"/>
    </location>
</feature>
<evidence type="ECO:0000256" key="9">
    <source>
        <dbReference type="RuleBase" id="RU362092"/>
    </source>
</evidence>
<dbReference type="InterPro" id="IPR010666">
    <property type="entry name" value="Znf_GRF"/>
</dbReference>
<comment type="caution">
    <text evidence="14">The sequence shown here is derived from an EMBL/GenBank/DDBJ whole genome shotgun (WGS) entry which is preliminary data.</text>
</comment>
<evidence type="ECO:0000256" key="5">
    <source>
        <dbReference type="ARBA" id="ARBA00023029"/>
    </source>
</evidence>
<evidence type="ECO:0000259" key="13">
    <source>
        <dbReference type="PROSITE" id="PS52039"/>
    </source>
</evidence>
<dbReference type="GO" id="GO:0003677">
    <property type="term" value="F:DNA binding"/>
    <property type="evidence" value="ECO:0007669"/>
    <property type="project" value="UniProtKB-KW"/>
</dbReference>
<dbReference type="InterPro" id="IPR013825">
    <property type="entry name" value="Topo_IA_cen_sub2"/>
</dbReference>
<evidence type="ECO:0000313" key="14">
    <source>
        <dbReference type="EMBL" id="KAJ3215748.1"/>
    </source>
</evidence>
<comment type="catalytic activity">
    <reaction evidence="9">
        <text>ATP-independent breakage of single-stranded DNA, followed by passage and rejoining.</text>
        <dbReference type="EC" id="5.6.2.1"/>
    </reaction>
</comment>
<dbReference type="InterPro" id="IPR000380">
    <property type="entry name" value="Topo_IA"/>
</dbReference>
<sequence length="770" mass="87141">MELDLRIGASFTRMQTLKLQSNFDMLKDKVLSFGFVVDQYKKVENFVPEEFWYISVSLNKDEIHTKFSWTKNHLFDQQICLVFYERCVENPSAKVETVSSKPKEKWRPLPLTTVELQKNASTKLRLSSDRVMSIAETLYNKGYLSYPRTETDIFEADFDLQSLISIQCQSLQWGDYARSLQQGKFRTPRKGQHNDKSHPPIHPTKSSEGLADEEFSVFEFVARRFLACCSENAKGQETVVTIRIADETFVATERNYLDIYKYEKWNGNNIPIFREGEVFSPTSLTMENGSTTRPSLLSESELINLMDKSGIGTDATIHEHIKKILDREYAVKDSSRCFLPTILGVSLITAYDEMDIDLSLAKPYLRSFMEGNMKLVCENRISKDEMIRHTINLYKNAFIVASEQSFLFKKHFAKLLEENQNQENEVNSTTRKRKPRTNANSHTNQRNDDDEDDDGHDRPGRGGNGVVNAQNTRKTKTNLQSANNAENIPICDCGNIAVQRTVKKPGPTFGKLFFKCSQNVGFGCNFFKLVDTAIPSNNNFVLPSHNDRTINKFQARSVMTTTERPLNGIDYQPNIWSSTAILCQCGVPAALRKVKKEGPTFGRDFFGCRNGKDFGGCDFFKWADEPDINNNNPFKAFSKNNYQQPRTLQHQNTSFNESKATCKCGLIAKVNTAKQGENKGRNFVSCVKSTGRCGFFEWVDKNESSNLNISATAAENFICYKCGMPGHFSNNCDKASSISGRGSLKVRGKSKTRGTTKGRGRGNGKPKLSI</sequence>
<dbReference type="CDD" id="cd00186">
    <property type="entry name" value="TOP1Ac"/>
    <property type="match status" value="1"/>
</dbReference>
<evidence type="ECO:0000256" key="10">
    <source>
        <dbReference type="SAM" id="MobiDB-lite"/>
    </source>
</evidence>
<dbReference type="Pfam" id="PF06839">
    <property type="entry name" value="Zn_ribbon_GRF"/>
    <property type="match status" value="3"/>
</dbReference>
<dbReference type="PANTHER" id="PTHR11390:SF21">
    <property type="entry name" value="DNA TOPOISOMERASE 3-ALPHA"/>
    <property type="match status" value="1"/>
</dbReference>
<dbReference type="Proteomes" id="UP001211065">
    <property type="component" value="Unassembled WGS sequence"/>
</dbReference>
<protein>
    <recommendedName>
        <fullName evidence="9">DNA topoisomerase</fullName>
        <ecNumber evidence="9">5.6.2.1</ecNumber>
    </recommendedName>
</protein>
<feature type="compositionally biased region" description="Basic residues" evidence="10">
    <location>
        <begin position="744"/>
        <end position="764"/>
    </location>
</feature>
<dbReference type="InterPro" id="IPR001878">
    <property type="entry name" value="Znf_CCHC"/>
</dbReference>
<evidence type="ECO:0000259" key="12">
    <source>
        <dbReference type="PROSITE" id="PS51999"/>
    </source>
</evidence>
<dbReference type="InterPro" id="IPR023405">
    <property type="entry name" value="Topo_IA_core_domain"/>
</dbReference>
<dbReference type="SMART" id="SM00437">
    <property type="entry name" value="TOP1Ac"/>
    <property type="match status" value="1"/>
</dbReference>
<comment type="function">
    <text evidence="9">Introduces a single-strand break via transesterification at a target site in duplex DNA. Releases the supercoiling and torsional tension of DNA introduced during the DNA replication and transcription by transiently cleaving and rejoining one strand of the DNA duplex. The scissile phosphodiester is attacked by the catalytic tyrosine of the enzyme, resulting in the formation of a DNA-(5'-phosphotyrosyl)-enzyme intermediate and the expulsion of a 3'-OH DNA strand.</text>
</comment>
<dbReference type="SMART" id="SM00343">
    <property type="entry name" value="ZnF_C2HC"/>
    <property type="match status" value="1"/>
</dbReference>
<dbReference type="Gene3D" id="1.10.290.10">
    <property type="entry name" value="Topoisomerase I, domain 4"/>
    <property type="match status" value="1"/>
</dbReference>
<keyword evidence="6 9" id="KW-0238">DNA-binding</keyword>
<comment type="similarity">
    <text evidence="1 9">Belongs to the type IA topoisomerase family.</text>
</comment>
<dbReference type="FunFam" id="1.10.290.10:FF:000001">
    <property type="entry name" value="DNA topoisomerase"/>
    <property type="match status" value="1"/>
</dbReference>
<name>A0AAD5U2Q9_9FUNG</name>
<dbReference type="GO" id="GO:0003917">
    <property type="term" value="F:DNA topoisomerase type I (single strand cut, ATP-independent) activity"/>
    <property type="evidence" value="ECO:0007669"/>
    <property type="project" value="UniProtKB-EC"/>
</dbReference>
<feature type="region of interest" description="Disordered" evidence="10">
    <location>
        <begin position="738"/>
        <end position="770"/>
    </location>
</feature>
<dbReference type="SUPFAM" id="SSF57756">
    <property type="entry name" value="Retrovirus zinc finger-like domains"/>
    <property type="match status" value="1"/>
</dbReference>
<keyword evidence="15" id="KW-1185">Reference proteome</keyword>
<reference evidence="14" key="1">
    <citation type="submission" date="2020-05" db="EMBL/GenBank/DDBJ databases">
        <title>Phylogenomic resolution of chytrid fungi.</title>
        <authorList>
            <person name="Stajich J.E."/>
            <person name="Amses K."/>
            <person name="Simmons R."/>
            <person name="Seto K."/>
            <person name="Myers J."/>
            <person name="Bonds A."/>
            <person name="Quandt C.A."/>
            <person name="Barry K."/>
            <person name="Liu P."/>
            <person name="Grigoriev I."/>
            <person name="Longcore J.E."/>
            <person name="James T.Y."/>
        </authorList>
    </citation>
    <scope>NUCLEOTIDE SEQUENCE</scope>
    <source>
        <strain evidence="14">JEL0476</strain>
    </source>
</reference>
<dbReference type="GO" id="GO:0008270">
    <property type="term" value="F:zinc ion binding"/>
    <property type="evidence" value="ECO:0007669"/>
    <property type="project" value="UniProtKB-KW"/>
</dbReference>
<dbReference type="Gene3D" id="1.10.460.10">
    <property type="entry name" value="Topoisomerase I, domain 2"/>
    <property type="match status" value="1"/>
</dbReference>
<keyword evidence="5 9" id="KW-0799">Topoisomerase</keyword>
<feature type="domain" description="Topo IA-type catalytic" evidence="13">
    <location>
        <begin position="1"/>
        <end position="398"/>
    </location>
</feature>
<evidence type="ECO:0000259" key="11">
    <source>
        <dbReference type="PROSITE" id="PS50158"/>
    </source>
</evidence>
<accession>A0AAD5U2Q9</accession>
<dbReference type="EC" id="5.6.2.1" evidence="9"/>
<dbReference type="InterPro" id="IPR003602">
    <property type="entry name" value="Topo_IA_DNA-bd_dom"/>
</dbReference>
<dbReference type="AlphaFoldDB" id="A0AAD5U2Q9"/>
<evidence type="ECO:0000256" key="1">
    <source>
        <dbReference type="ARBA" id="ARBA00009446"/>
    </source>
</evidence>
<feature type="domain" description="GRF-type" evidence="12">
    <location>
        <begin position="662"/>
        <end position="702"/>
    </location>
</feature>
<dbReference type="InterPro" id="IPR013826">
    <property type="entry name" value="Topo_IA_cen_sub3"/>
</dbReference>
<dbReference type="InterPro" id="IPR036875">
    <property type="entry name" value="Znf_CCHC_sf"/>
</dbReference>
<evidence type="ECO:0000313" key="15">
    <source>
        <dbReference type="Proteomes" id="UP001211065"/>
    </source>
</evidence>
<dbReference type="GO" id="GO:0005634">
    <property type="term" value="C:nucleus"/>
    <property type="evidence" value="ECO:0007669"/>
    <property type="project" value="TreeGrafter"/>
</dbReference>
<dbReference type="Pfam" id="PF01131">
    <property type="entry name" value="Topoisom_bac"/>
    <property type="match status" value="1"/>
</dbReference>
<dbReference type="GO" id="GO:0031422">
    <property type="term" value="C:RecQ family helicase-topoisomerase III complex"/>
    <property type="evidence" value="ECO:0007669"/>
    <property type="project" value="TreeGrafter"/>
</dbReference>
<keyword evidence="2" id="KW-0479">Metal-binding</keyword>
<keyword evidence="4" id="KW-0862">Zinc</keyword>
<dbReference type="GO" id="GO:0006265">
    <property type="term" value="P:DNA topological change"/>
    <property type="evidence" value="ECO:0007669"/>
    <property type="project" value="InterPro"/>
</dbReference>
<dbReference type="SUPFAM" id="SSF56712">
    <property type="entry name" value="Prokaryotic type I DNA topoisomerase"/>
    <property type="match status" value="1"/>
</dbReference>
<dbReference type="EMBL" id="JADGJW010000523">
    <property type="protein sequence ID" value="KAJ3215748.1"/>
    <property type="molecule type" value="Genomic_DNA"/>
</dbReference>
<gene>
    <name evidence="14" type="primary">TOP3A</name>
    <name evidence="14" type="ORF">HK099_006224</name>
</gene>
<feature type="domain" description="GRF-type" evidence="12">
    <location>
        <begin position="491"/>
        <end position="533"/>
    </location>
</feature>
<dbReference type="InterPro" id="IPR013497">
    <property type="entry name" value="Topo_IA_cen"/>
</dbReference>